<dbReference type="GO" id="GO:0042597">
    <property type="term" value="C:periplasmic space"/>
    <property type="evidence" value="ECO:0007669"/>
    <property type="project" value="UniProtKB-ARBA"/>
</dbReference>
<dbReference type="OrthoDB" id="403896at2"/>
<organism evidence="7 8">
    <name type="scientific">Pediococcus argentinicus</name>
    <dbReference type="NCBI Taxonomy" id="480391"/>
    <lineage>
        <taxon>Bacteria</taxon>
        <taxon>Bacillati</taxon>
        <taxon>Bacillota</taxon>
        <taxon>Bacilli</taxon>
        <taxon>Lactobacillales</taxon>
        <taxon>Lactobacillaceae</taxon>
        <taxon>Pediococcus</taxon>
    </lineage>
</organism>
<dbReference type="Gene3D" id="3.40.190.10">
    <property type="entry name" value="Periplasmic binding protein-like II"/>
    <property type="match status" value="1"/>
</dbReference>
<dbReference type="PIRSF" id="PIRSF002741">
    <property type="entry name" value="MppA"/>
    <property type="match status" value="1"/>
</dbReference>
<evidence type="ECO:0000259" key="6">
    <source>
        <dbReference type="Pfam" id="PF00496"/>
    </source>
</evidence>
<dbReference type="InterPro" id="IPR039424">
    <property type="entry name" value="SBP_5"/>
</dbReference>
<dbReference type="AlphaFoldDB" id="A0A0R2NFP9"/>
<evidence type="ECO:0000313" key="8">
    <source>
        <dbReference type="Proteomes" id="UP000051249"/>
    </source>
</evidence>
<dbReference type="PATRIC" id="fig|480391.4.peg.1166"/>
<dbReference type="Gene3D" id="3.10.105.10">
    <property type="entry name" value="Dipeptide-binding Protein, Domain 3"/>
    <property type="match status" value="1"/>
</dbReference>
<dbReference type="GO" id="GO:1904680">
    <property type="term" value="F:peptide transmembrane transporter activity"/>
    <property type="evidence" value="ECO:0007669"/>
    <property type="project" value="TreeGrafter"/>
</dbReference>
<keyword evidence="3" id="KW-0813">Transport</keyword>
<dbReference type="Proteomes" id="UP000051249">
    <property type="component" value="Unassembled WGS sequence"/>
</dbReference>
<keyword evidence="5" id="KW-0571">Peptide transport</keyword>
<comment type="caution">
    <text evidence="7">The sequence shown here is derived from an EMBL/GenBank/DDBJ whole genome shotgun (WGS) entry which is preliminary data.</text>
</comment>
<evidence type="ECO:0000256" key="4">
    <source>
        <dbReference type="ARBA" id="ARBA00022729"/>
    </source>
</evidence>
<dbReference type="InterPro" id="IPR000914">
    <property type="entry name" value="SBP_5_dom"/>
</dbReference>
<dbReference type="GO" id="GO:0015833">
    <property type="term" value="P:peptide transport"/>
    <property type="evidence" value="ECO:0007669"/>
    <property type="project" value="UniProtKB-KW"/>
</dbReference>
<evidence type="ECO:0000256" key="1">
    <source>
        <dbReference type="ARBA" id="ARBA00004196"/>
    </source>
</evidence>
<dbReference type="CDD" id="cd08504">
    <property type="entry name" value="PBP2_OppA"/>
    <property type="match status" value="1"/>
</dbReference>
<dbReference type="GO" id="GO:0030313">
    <property type="term" value="C:cell envelope"/>
    <property type="evidence" value="ECO:0007669"/>
    <property type="project" value="UniProtKB-SubCell"/>
</dbReference>
<comment type="similarity">
    <text evidence="2">Belongs to the bacterial solute-binding protein 5 family.</text>
</comment>
<accession>A0A0R2NFP9</accession>
<name>A0A0R2NFP9_9LACO</name>
<evidence type="ECO:0000256" key="2">
    <source>
        <dbReference type="ARBA" id="ARBA00005695"/>
    </source>
</evidence>
<dbReference type="InterPro" id="IPR030678">
    <property type="entry name" value="Peptide/Ni-bd"/>
</dbReference>
<evidence type="ECO:0000256" key="5">
    <source>
        <dbReference type="ARBA" id="ARBA00022856"/>
    </source>
</evidence>
<dbReference type="EMBL" id="JQCQ01000037">
    <property type="protein sequence ID" value="KRO22467.1"/>
    <property type="molecule type" value="Genomic_DNA"/>
</dbReference>
<proteinExistence type="inferred from homology"/>
<dbReference type="PANTHER" id="PTHR30290">
    <property type="entry name" value="PERIPLASMIC BINDING COMPONENT OF ABC TRANSPORTER"/>
    <property type="match status" value="1"/>
</dbReference>
<protein>
    <submittedName>
        <fullName evidence="7">Extracellular protein, peptide binding protein OppA-like protein</fullName>
    </submittedName>
</protein>
<dbReference type="RefSeq" id="WP_057800338.1">
    <property type="nucleotide sequence ID" value="NZ_BJZZ01000038.1"/>
</dbReference>
<keyword evidence="8" id="KW-1185">Reference proteome</keyword>
<dbReference type="GO" id="GO:0043190">
    <property type="term" value="C:ATP-binding cassette (ABC) transporter complex"/>
    <property type="evidence" value="ECO:0007669"/>
    <property type="project" value="InterPro"/>
</dbReference>
<keyword evidence="5" id="KW-0653">Protein transport</keyword>
<reference evidence="7 8" key="1">
    <citation type="journal article" date="2015" name="Genome Announc.">
        <title>Expanding the biotechnology potential of lactobacilli through comparative genomics of 213 strains and associated genera.</title>
        <authorList>
            <person name="Sun Z."/>
            <person name="Harris H.M."/>
            <person name="McCann A."/>
            <person name="Guo C."/>
            <person name="Argimon S."/>
            <person name="Zhang W."/>
            <person name="Yang X."/>
            <person name="Jeffery I.B."/>
            <person name="Cooney J.C."/>
            <person name="Kagawa T.F."/>
            <person name="Liu W."/>
            <person name="Song Y."/>
            <person name="Salvetti E."/>
            <person name="Wrobel A."/>
            <person name="Rasinkangas P."/>
            <person name="Parkhill J."/>
            <person name="Rea M.C."/>
            <person name="O'Sullivan O."/>
            <person name="Ritari J."/>
            <person name="Douillard F.P."/>
            <person name="Paul Ross R."/>
            <person name="Yang R."/>
            <person name="Briner A.E."/>
            <person name="Felis G.E."/>
            <person name="de Vos W.M."/>
            <person name="Barrangou R."/>
            <person name="Klaenhammer T.R."/>
            <person name="Caufield P.W."/>
            <person name="Cui Y."/>
            <person name="Zhang H."/>
            <person name="O'Toole P.W."/>
        </authorList>
    </citation>
    <scope>NUCLEOTIDE SEQUENCE [LARGE SCALE GENOMIC DNA]</scope>
    <source>
        <strain evidence="7 8">DSM 23026</strain>
    </source>
</reference>
<dbReference type="Pfam" id="PF00496">
    <property type="entry name" value="SBP_bac_5"/>
    <property type="match status" value="1"/>
</dbReference>
<dbReference type="SUPFAM" id="SSF53850">
    <property type="entry name" value="Periplasmic binding protein-like II"/>
    <property type="match status" value="1"/>
</dbReference>
<gene>
    <name evidence="7" type="ORF">IV88_GL001149</name>
</gene>
<feature type="domain" description="Solute-binding protein family 5" evidence="6">
    <location>
        <begin position="80"/>
        <end position="466"/>
    </location>
</feature>
<comment type="subcellular location">
    <subcellularLocation>
        <location evidence="1">Cell envelope</location>
    </subcellularLocation>
</comment>
<dbReference type="Gene3D" id="3.90.76.10">
    <property type="entry name" value="Dipeptide-binding Protein, Domain 1"/>
    <property type="match status" value="1"/>
</dbReference>
<sequence>MSLANHKRLLAFLGGIIIILGAVSFHNIQKGHSKTTPQSINLYTTNALSTLDVSKSTDSVSNSQLTEVDEGLYRLDANSKPVNALADKTRISKDGKNYTIDLKHDGRWSNGDPVTAQDFVYSWRRTLNPKTKSEFTYVFSNIKNADQVAAGKLSTSELGVKAVGKYQLKIELSKPASYFTKLLASSTFYPINQKSVQKFGNKYGTSAATTSFNGPFTLENWTGTNDAWVLKKNPKYRDHQAVKLNKINYKVMKSNSTAYNMYQAHKFDVATLTGEQNVANKSNPALKTLSAGSVGFIQYNQKNKVAANKNLRLAISQAIDRKQLTQKILQNGSIPAKSFAVQNMAKSPKDQRDFADEAYVKNTVDYQPSDAQANFDKAQKELNQKQINLTITCGDDDNTHQMAEFIQSQLTGHLKGLNVEIQALPFPSMLAKVSQGHFQLNLTAWNMDFADPDQSLTILTSHSNSNMGHFKNKTFDNLMTKADGTDALKGSDRYNDLLQAAKIVAKEQAVTPLYEGRTHVLVNPRLKGVVFNNFSGAMNFRTAYVK</sequence>
<dbReference type="PANTHER" id="PTHR30290:SF10">
    <property type="entry name" value="PERIPLASMIC OLIGOPEPTIDE-BINDING PROTEIN-RELATED"/>
    <property type="match status" value="1"/>
</dbReference>
<evidence type="ECO:0000256" key="3">
    <source>
        <dbReference type="ARBA" id="ARBA00022448"/>
    </source>
</evidence>
<dbReference type="FunFam" id="3.90.76.10:FF:000001">
    <property type="entry name" value="Oligopeptide ABC transporter substrate-binding protein"/>
    <property type="match status" value="1"/>
</dbReference>
<keyword evidence="4" id="KW-0732">Signal</keyword>
<evidence type="ECO:0000313" key="7">
    <source>
        <dbReference type="EMBL" id="KRO22467.1"/>
    </source>
</evidence>